<accession>A0A6B2LVI6</accession>
<reference evidence="1" key="1">
    <citation type="journal article" date="2020" name="J. Eukaryot. Microbiol.">
        <title>De novo Sequencing, Assembly and Annotation of the Transcriptome for the Free-Living Testate Amoeba Arcella intermedia.</title>
        <authorList>
            <person name="Ribeiro G.M."/>
            <person name="Porfirio-Sousa A.L."/>
            <person name="Maurer-Alcala X.X."/>
            <person name="Katz L.A."/>
            <person name="Lahr D.J.G."/>
        </authorList>
    </citation>
    <scope>NUCLEOTIDE SEQUENCE</scope>
</reference>
<proteinExistence type="predicted"/>
<dbReference type="EMBL" id="GIBP01012303">
    <property type="protein sequence ID" value="NDV41272.1"/>
    <property type="molecule type" value="Transcribed_RNA"/>
</dbReference>
<sequence>MCTGINQQYADVAACESAMGALPAFSLPLYFSNSVSCRANHIPMASVDPLLHCPHTGPTGGGACV</sequence>
<protein>
    <submittedName>
        <fullName evidence="1">Uncharacterized protein</fullName>
    </submittedName>
</protein>
<dbReference type="AlphaFoldDB" id="A0A6B2LVI6"/>
<evidence type="ECO:0000313" key="1">
    <source>
        <dbReference type="EMBL" id="NDV41272.1"/>
    </source>
</evidence>
<organism evidence="1">
    <name type="scientific">Arcella intermedia</name>
    <dbReference type="NCBI Taxonomy" id="1963864"/>
    <lineage>
        <taxon>Eukaryota</taxon>
        <taxon>Amoebozoa</taxon>
        <taxon>Tubulinea</taxon>
        <taxon>Elardia</taxon>
        <taxon>Arcellinida</taxon>
        <taxon>Sphaerothecina</taxon>
        <taxon>Arcellidae</taxon>
        <taxon>Arcella</taxon>
    </lineage>
</organism>
<name>A0A6B2LVI6_9EUKA</name>